<dbReference type="InterPro" id="IPR014710">
    <property type="entry name" value="RmlC-like_jellyroll"/>
</dbReference>
<organism evidence="2 3">
    <name type="scientific">Cognatilysobacter xinjiangensis</name>
    <dbReference type="NCBI Taxonomy" id="546892"/>
    <lineage>
        <taxon>Bacteria</taxon>
        <taxon>Pseudomonadati</taxon>
        <taxon>Pseudomonadota</taxon>
        <taxon>Gammaproteobacteria</taxon>
        <taxon>Lysobacterales</taxon>
        <taxon>Lysobacteraceae</taxon>
        <taxon>Cognatilysobacter</taxon>
    </lineage>
</organism>
<dbReference type="Pfam" id="PF07883">
    <property type="entry name" value="Cupin_2"/>
    <property type="match status" value="1"/>
</dbReference>
<feature type="domain" description="Cupin type-2" evidence="1">
    <location>
        <begin position="55"/>
        <end position="118"/>
    </location>
</feature>
<dbReference type="SUPFAM" id="SSF51182">
    <property type="entry name" value="RmlC-like cupins"/>
    <property type="match status" value="1"/>
</dbReference>
<evidence type="ECO:0000313" key="3">
    <source>
        <dbReference type="Proteomes" id="UP000643403"/>
    </source>
</evidence>
<gene>
    <name evidence="2" type="ORF">GCM10008101_28220</name>
</gene>
<dbReference type="Gene3D" id="2.60.120.10">
    <property type="entry name" value="Jelly Rolls"/>
    <property type="match status" value="1"/>
</dbReference>
<name>A0ABQ3C8R9_9GAMM</name>
<evidence type="ECO:0000313" key="2">
    <source>
        <dbReference type="EMBL" id="GGZ72238.1"/>
    </source>
</evidence>
<dbReference type="InterPro" id="IPR013096">
    <property type="entry name" value="Cupin_2"/>
</dbReference>
<comment type="caution">
    <text evidence="2">The sequence shown here is derived from an EMBL/GenBank/DDBJ whole genome shotgun (WGS) entry which is preliminary data.</text>
</comment>
<dbReference type="RefSeq" id="WP_229790835.1">
    <property type="nucleotide sequence ID" value="NZ_BMXY01000005.1"/>
</dbReference>
<proteinExistence type="predicted"/>
<evidence type="ECO:0000259" key="1">
    <source>
        <dbReference type="Pfam" id="PF07883"/>
    </source>
</evidence>
<dbReference type="Proteomes" id="UP000643403">
    <property type="component" value="Unassembled WGS sequence"/>
</dbReference>
<accession>A0ABQ3C8R9</accession>
<reference evidence="3" key="1">
    <citation type="journal article" date="2019" name="Int. J. Syst. Evol. Microbiol.">
        <title>The Global Catalogue of Microorganisms (GCM) 10K type strain sequencing project: providing services to taxonomists for standard genome sequencing and annotation.</title>
        <authorList>
            <consortium name="The Broad Institute Genomics Platform"/>
            <consortium name="The Broad Institute Genome Sequencing Center for Infectious Disease"/>
            <person name="Wu L."/>
            <person name="Ma J."/>
        </authorList>
    </citation>
    <scope>NUCLEOTIDE SEQUENCE [LARGE SCALE GENOMIC DNA]</scope>
    <source>
        <strain evidence="3">KCTC 22558</strain>
    </source>
</reference>
<dbReference type="EMBL" id="BMXY01000005">
    <property type="protein sequence ID" value="GGZ72238.1"/>
    <property type="molecule type" value="Genomic_DNA"/>
</dbReference>
<sequence>MATTRILDTYLHIRDGGGIGAVPVGEAFWRDLAEGRLPQLEEGRLMSAFTFDGSWSTWERHPSGDELVMLLSGSVTLVLEAEGGETSVGLASPGDYVVVPCGTWHTARTAVTTTLLFLTPGAGTEHRPVGV</sequence>
<keyword evidence="3" id="KW-1185">Reference proteome</keyword>
<dbReference type="InterPro" id="IPR011051">
    <property type="entry name" value="RmlC_Cupin_sf"/>
</dbReference>
<protein>
    <recommendedName>
        <fullName evidence="1">Cupin type-2 domain-containing protein</fullName>
    </recommendedName>
</protein>